<evidence type="ECO:0000256" key="4">
    <source>
        <dbReference type="SAM" id="MobiDB-lite"/>
    </source>
</evidence>
<gene>
    <name evidence="5" type="ORF">HC031_01110</name>
</gene>
<evidence type="ECO:0000256" key="2">
    <source>
        <dbReference type="ARBA" id="ARBA00035108"/>
    </source>
</evidence>
<dbReference type="InterPro" id="IPR009430">
    <property type="entry name" value="GvpL/GvpF"/>
</dbReference>
<evidence type="ECO:0000313" key="5">
    <source>
        <dbReference type="EMBL" id="NJC68325.1"/>
    </source>
</evidence>
<reference evidence="5 6" key="1">
    <citation type="submission" date="2020-03" db="EMBL/GenBank/DDBJ databases">
        <title>WGS of the type strain of Planosporangium spp.</title>
        <authorList>
            <person name="Thawai C."/>
        </authorList>
    </citation>
    <scope>NUCLEOTIDE SEQUENCE [LARGE SCALE GENOMIC DNA]</scope>
    <source>
        <strain evidence="5 6">TBRC 5610</strain>
    </source>
</reference>
<sequence>MTPDRALYLYAAATADCAVAALSGVGNEPVELLVSDGLCLAASDVTTADLAAVGDDAADPRLVADLAQRHDAVIRAVAGAATAVLPFRLGVVVTDRAAAHRFLAARAAELRSGLALVAGCDEWGVTVRDDGDPAAARDGDEPGQPESGTAYLLRRRRHFDRIEQRRRTGLELVAATEAVLGELAAGVAPGRRDGSLLLDRAYLVRRDEQPRFVEALDRCGDRLVADGFALRVTGPWPPYSFVSDLKVGADE</sequence>
<evidence type="ECO:0000256" key="3">
    <source>
        <dbReference type="ARBA" id="ARBA00035643"/>
    </source>
</evidence>
<dbReference type="Proteomes" id="UP000722989">
    <property type="component" value="Unassembled WGS sequence"/>
</dbReference>
<organism evidence="5 6">
    <name type="scientific">Planosporangium thailandense</name>
    <dbReference type="NCBI Taxonomy" id="765197"/>
    <lineage>
        <taxon>Bacteria</taxon>
        <taxon>Bacillati</taxon>
        <taxon>Actinomycetota</taxon>
        <taxon>Actinomycetes</taxon>
        <taxon>Micromonosporales</taxon>
        <taxon>Micromonosporaceae</taxon>
        <taxon>Planosporangium</taxon>
    </lineage>
</organism>
<evidence type="ECO:0000256" key="1">
    <source>
        <dbReference type="ARBA" id="ARBA00022987"/>
    </source>
</evidence>
<feature type="region of interest" description="Disordered" evidence="4">
    <location>
        <begin position="129"/>
        <end position="149"/>
    </location>
</feature>
<keyword evidence="6" id="KW-1185">Reference proteome</keyword>
<protein>
    <submittedName>
        <fullName evidence="5">GvpL/GvpF family gas vesicle protein</fullName>
    </submittedName>
</protein>
<dbReference type="PANTHER" id="PTHR36852">
    <property type="entry name" value="PROTEIN GVPL 2"/>
    <property type="match status" value="1"/>
</dbReference>
<comment type="caution">
    <text evidence="5">The sequence shown here is derived from an EMBL/GenBank/DDBJ whole genome shotgun (WGS) entry which is preliminary data.</text>
</comment>
<feature type="compositionally biased region" description="Basic and acidic residues" evidence="4">
    <location>
        <begin position="129"/>
        <end position="140"/>
    </location>
</feature>
<accession>A0ABX0XQR5</accession>
<name>A0ABX0XQR5_9ACTN</name>
<comment type="similarity">
    <text evidence="3">Belongs to the gas vesicle GvpF/GvpL family.</text>
</comment>
<comment type="subcellular location">
    <subcellularLocation>
        <location evidence="2">Gas vesicle</location>
    </subcellularLocation>
</comment>
<proteinExistence type="inferred from homology"/>
<dbReference type="PANTHER" id="PTHR36852:SF1">
    <property type="entry name" value="PROTEIN GVPL 2"/>
    <property type="match status" value="1"/>
</dbReference>
<evidence type="ECO:0000313" key="6">
    <source>
        <dbReference type="Proteomes" id="UP000722989"/>
    </source>
</evidence>
<keyword evidence="1" id="KW-0304">Gas vesicle</keyword>
<dbReference type="Pfam" id="PF06386">
    <property type="entry name" value="GvpL_GvpF"/>
    <property type="match status" value="1"/>
</dbReference>
<dbReference type="RefSeq" id="WP_167923216.1">
    <property type="nucleotide sequence ID" value="NZ_JAATVY010000001.1"/>
</dbReference>
<dbReference type="EMBL" id="JAATVY010000001">
    <property type="protein sequence ID" value="NJC68325.1"/>
    <property type="molecule type" value="Genomic_DNA"/>
</dbReference>